<comment type="similarity">
    <text evidence="2">Belongs to the TAF2 family.</text>
</comment>
<reference evidence="12" key="1">
    <citation type="journal article" date="2023" name="Nat. Commun.">
        <title>Diploid and tetraploid genomes of Acorus and the evolution of monocots.</title>
        <authorList>
            <person name="Ma L."/>
            <person name="Liu K.W."/>
            <person name="Li Z."/>
            <person name="Hsiao Y.Y."/>
            <person name="Qi Y."/>
            <person name="Fu T."/>
            <person name="Tang G.D."/>
            <person name="Zhang D."/>
            <person name="Sun W.H."/>
            <person name="Liu D.K."/>
            <person name="Li Y."/>
            <person name="Chen G.Z."/>
            <person name="Liu X.D."/>
            <person name="Liao X.Y."/>
            <person name="Jiang Y.T."/>
            <person name="Yu X."/>
            <person name="Hao Y."/>
            <person name="Huang J."/>
            <person name="Zhao X.W."/>
            <person name="Ke S."/>
            <person name="Chen Y.Y."/>
            <person name="Wu W.L."/>
            <person name="Hsu J.L."/>
            <person name="Lin Y.F."/>
            <person name="Huang M.D."/>
            <person name="Li C.Y."/>
            <person name="Huang L."/>
            <person name="Wang Z.W."/>
            <person name="Zhao X."/>
            <person name="Zhong W.Y."/>
            <person name="Peng D.H."/>
            <person name="Ahmad S."/>
            <person name="Lan S."/>
            <person name="Zhang J.S."/>
            <person name="Tsai W.C."/>
            <person name="Van de Peer Y."/>
            <person name="Liu Z.J."/>
        </authorList>
    </citation>
    <scope>NUCLEOTIDE SEQUENCE</scope>
    <source>
        <strain evidence="12">SCP</strain>
    </source>
</reference>
<dbReference type="InterPro" id="IPR042097">
    <property type="entry name" value="Aminopeptidase_N-like_N_sf"/>
</dbReference>
<dbReference type="Pfam" id="PF25577">
    <property type="entry name" value="TPR_TAF2_C"/>
    <property type="match status" value="1"/>
</dbReference>
<dbReference type="GO" id="GO:0006367">
    <property type="term" value="P:transcription initiation at RNA polymerase II promoter"/>
    <property type="evidence" value="ECO:0007669"/>
    <property type="project" value="TreeGrafter"/>
</dbReference>
<dbReference type="GO" id="GO:0008237">
    <property type="term" value="F:metallopeptidase activity"/>
    <property type="evidence" value="ECO:0007669"/>
    <property type="project" value="InterPro"/>
</dbReference>
<feature type="region of interest" description="Disordered" evidence="8">
    <location>
        <begin position="1128"/>
        <end position="1251"/>
    </location>
</feature>
<feature type="compositionally biased region" description="Basic and acidic residues" evidence="8">
    <location>
        <begin position="1044"/>
        <end position="1063"/>
    </location>
</feature>
<dbReference type="Pfam" id="PF25316">
    <property type="entry name" value="TAF2_3rd"/>
    <property type="match status" value="1"/>
</dbReference>
<feature type="compositionally biased region" description="Basic and acidic residues" evidence="8">
    <location>
        <begin position="9"/>
        <end position="22"/>
    </location>
</feature>
<dbReference type="CDD" id="cd09839">
    <property type="entry name" value="M1_like_TAF2"/>
    <property type="match status" value="1"/>
</dbReference>
<evidence type="ECO:0000313" key="13">
    <source>
        <dbReference type="Proteomes" id="UP001179952"/>
    </source>
</evidence>
<reference evidence="12" key="2">
    <citation type="submission" date="2023-06" db="EMBL/GenBank/DDBJ databases">
        <authorList>
            <person name="Ma L."/>
            <person name="Liu K.-W."/>
            <person name="Li Z."/>
            <person name="Hsiao Y.-Y."/>
            <person name="Qi Y."/>
            <person name="Fu T."/>
            <person name="Tang G."/>
            <person name="Zhang D."/>
            <person name="Sun W.-H."/>
            <person name="Liu D.-K."/>
            <person name="Li Y."/>
            <person name="Chen G.-Z."/>
            <person name="Liu X.-D."/>
            <person name="Liao X.-Y."/>
            <person name="Jiang Y.-T."/>
            <person name="Yu X."/>
            <person name="Hao Y."/>
            <person name="Huang J."/>
            <person name="Zhao X.-W."/>
            <person name="Ke S."/>
            <person name="Chen Y.-Y."/>
            <person name="Wu W.-L."/>
            <person name="Hsu J.-L."/>
            <person name="Lin Y.-F."/>
            <person name="Huang M.-D."/>
            <person name="Li C.-Y."/>
            <person name="Huang L."/>
            <person name="Wang Z.-W."/>
            <person name="Zhao X."/>
            <person name="Zhong W.-Y."/>
            <person name="Peng D.-H."/>
            <person name="Ahmad S."/>
            <person name="Lan S."/>
            <person name="Zhang J.-S."/>
            <person name="Tsai W.-C."/>
            <person name="Van De Peer Y."/>
            <person name="Liu Z.-J."/>
        </authorList>
    </citation>
    <scope>NUCLEOTIDE SEQUENCE</scope>
    <source>
        <strain evidence="12">SCP</strain>
        <tissue evidence="12">Leaves</tissue>
    </source>
</reference>
<feature type="compositionally biased region" description="Polar residues" evidence="8">
    <location>
        <begin position="139"/>
        <end position="151"/>
    </location>
</feature>
<dbReference type="Gene3D" id="1.10.390.10">
    <property type="entry name" value="Neutral Protease Domain 2"/>
    <property type="match status" value="1"/>
</dbReference>
<comment type="subcellular location">
    <subcellularLocation>
        <location evidence="1">Nucleus</location>
    </subcellularLocation>
</comment>
<evidence type="ECO:0000313" key="12">
    <source>
        <dbReference type="EMBL" id="KAK1262895.1"/>
    </source>
</evidence>
<dbReference type="PANTHER" id="PTHR15137:SF9">
    <property type="entry name" value="TRANSCRIPTION INITIATION FACTOR TFIID SUBUNIT 2"/>
    <property type="match status" value="1"/>
</dbReference>
<feature type="region of interest" description="Disordered" evidence="8">
    <location>
        <begin position="1"/>
        <end position="24"/>
    </location>
</feature>
<dbReference type="InterPro" id="IPR014782">
    <property type="entry name" value="Peptidase_M1_dom"/>
</dbReference>
<evidence type="ECO:0000259" key="11">
    <source>
        <dbReference type="Pfam" id="PF25577"/>
    </source>
</evidence>
<dbReference type="EMBL" id="JAUJYN010000009">
    <property type="protein sequence ID" value="KAK1262895.1"/>
    <property type="molecule type" value="Genomic_DNA"/>
</dbReference>
<dbReference type="SUPFAM" id="SSF55486">
    <property type="entry name" value="Metalloproteases ('zincins'), catalytic domain"/>
    <property type="match status" value="1"/>
</dbReference>
<dbReference type="FunFam" id="1.10.390.10:FF:000011">
    <property type="entry name" value="Transcription initiation factor TFIID subunit"/>
    <property type="match status" value="1"/>
</dbReference>
<protein>
    <recommendedName>
        <fullName evidence="3">Transcription initiation factor TFIID subunit 2</fullName>
    </recommendedName>
    <alternativeName>
        <fullName evidence="7">TBP-associated factor 2</fullName>
    </alternativeName>
</protein>
<feature type="region of interest" description="Disordered" evidence="8">
    <location>
        <begin position="1044"/>
        <end position="1089"/>
    </location>
</feature>
<organism evidence="12 13">
    <name type="scientific">Acorus gramineus</name>
    <name type="common">Dwarf sweet flag</name>
    <dbReference type="NCBI Taxonomy" id="55184"/>
    <lineage>
        <taxon>Eukaryota</taxon>
        <taxon>Viridiplantae</taxon>
        <taxon>Streptophyta</taxon>
        <taxon>Embryophyta</taxon>
        <taxon>Tracheophyta</taxon>
        <taxon>Spermatophyta</taxon>
        <taxon>Magnoliopsida</taxon>
        <taxon>Liliopsida</taxon>
        <taxon>Acoraceae</taxon>
        <taxon>Acorus</taxon>
    </lineage>
</organism>
<evidence type="ECO:0000256" key="2">
    <source>
        <dbReference type="ARBA" id="ARBA00010937"/>
    </source>
</evidence>
<evidence type="ECO:0000256" key="8">
    <source>
        <dbReference type="SAM" id="MobiDB-lite"/>
    </source>
</evidence>
<dbReference type="PANTHER" id="PTHR15137">
    <property type="entry name" value="TRANSCRIPTION INITIATION FACTOR TFIID"/>
    <property type="match status" value="1"/>
</dbReference>
<dbReference type="GO" id="GO:0000976">
    <property type="term" value="F:transcription cis-regulatory region binding"/>
    <property type="evidence" value="ECO:0007669"/>
    <property type="project" value="TreeGrafter"/>
</dbReference>
<evidence type="ECO:0000256" key="4">
    <source>
        <dbReference type="ARBA" id="ARBA00023015"/>
    </source>
</evidence>
<dbReference type="InterPro" id="IPR037813">
    <property type="entry name" value="TAF2"/>
</dbReference>
<keyword evidence="13" id="KW-1185">Reference proteome</keyword>
<evidence type="ECO:0000256" key="7">
    <source>
        <dbReference type="ARBA" id="ARBA00076306"/>
    </source>
</evidence>
<dbReference type="Proteomes" id="UP001179952">
    <property type="component" value="Unassembled WGS sequence"/>
</dbReference>
<evidence type="ECO:0000256" key="1">
    <source>
        <dbReference type="ARBA" id="ARBA00004123"/>
    </source>
</evidence>
<dbReference type="SUPFAM" id="SSF48371">
    <property type="entry name" value="ARM repeat"/>
    <property type="match status" value="1"/>
</dbReference>
<dbReference type="InterPro" id="IPR057991">
    <property type="entry name" value="TPR_TAF2_C"/>
</dbReference>
<sequence>MAKARKQKSGGEEQKAAEEGKKPATAVVRHQKLCLSIDMKRRMVFGHTELEVVIPERGLVELYADEMTIRSISVDGEPADYKFFPHHQVVDVEKRWHSASCPDLAADAACTEYISYLENEMAPNLIIPCQKSETRINDEQSQIHATNGSLESQEESKYTSNNCNGHIVHENVKLISIDYWIEKPKTGIHFWGNALYTDNQIRRAHCWFPCMDSSLQRCCYDLEFTVDSNFVAVSNGILLHQVLGKDDPTRKTFVYKLTSPVSASWISLAVAPFEIFPDRYNGGIISHMSLPSHLPRLQNTVVFFHSAFRHYEDYLSASFPFASYKQVFIPPEMSISSMSLGASMCIFSSQILHDEKVIDQTISARIKLAYALARQWFGIYITAESSNDEWLLDGLAGFLTDSFIKKFLGNNEARFRRYKANCAVCKIDVSGATALSSSAVMKDIYGTQSIGLYGKIRTWKSVAILQMLEKQMGPESFRKILHTIINRAQETTRSLRTLSTKEFRHLANKIGNLERPFLKEFFPRWLESCGCPVLRMGFCYNKRKNMIELAVMRGCTAVADAIPDRNPETEAREANPGWPGMMSIRVHELDGMYDHPILSMDGETWQLLEIQCHSKLSVKRIQKTKKGAKTDGSDDNCDAPATDLRSGVDSPLLWVRVDPEMEYLAEIDFHQPVQMWGPNESQSDGRKMVMALINQLEKDKDVVAQMQAISSLEALPHSFSVVNTLSNILSDPKAFWRVRIEAAFALARLASEETDLAGLQYLVKFYKSRRYDADIGLPSNGYGGYLRESGHQRNRQIQDDEICKWNEKQAIPHAVASVRAADGKSPREAVEFVLQLLKYNDNNGNPYSDVYWLAALVQSIGELEFGQQDRVYELIKPFRNPENMIWAVRIEASRALLDLEFFSKGLDAALVLFVQFLEEEPSLRGQVKLAVHAMHLCQVRRECESGTVIGSHMLVTLLHLLASRMAFNNVLLRHYLFCILQIAAQRPPLLYGVPRSEVHHMENAEVFAGKTNSSPVIADQVNPGPAVAEQITSAPLKLRITKSHDQTPNHSTDNHSHGGHNETEVGPSSSVSVDAPLKVLGSPKMSTSNQNIEDASSFLRQQSLMTASIGSAKVANINEVAKELQCTADSKKGAPPEYQSSPSIHLDVGDADVPKNIDIKPPQAVDDQELTEKSKKRKKDKDKKRKREEKSDHKGHRDDPEYLEKKRLKKERKRAEKEMAKLLSGANKASSSVGKASEQRTEVAPVKSRKVEEAIESKVAKNEEAKVDSVRTTLVPKIRIKIKGQSLQGPNK</sequence>
<evidence type="ECO:0000259" key="9">
    <source>
        <dbReference type="Pfam" id="PF01433"/>
    </source>
</evidence>
<evidence type="ECO:0000256" key="6">
    <source>
        <dbReference type="ARBA" id="ARBA00023242"/>
    </source>
</evidence>
<dbReference type="InterPro" id="IPR027268">
    <property type="entry name" value="Peptidase_M4/M1_CTD_sf"/>
</dbReference>
<dbReference type="Pfam" id="PF01433">
    <property type="entry name" value="Peptidase_M1"/>
    <property type="match status" value="1"/>
</dbReference>
<comment type="caution">
    <text evidence="12">The sequence shown here is derived from an EMBL/GenBank/DDBJ whole genome shotgun (WGS) entry which is preliminary data.</text>
</comment>
<gene>
    <name evidence="12" type="ORF">QJS04_geneDACA011915</name>
</gene>
<dbReference type="GO" id="GO:0016251">
    <property type="term" value="F:RNA polymerase II general transcription initiation factor activity"/>
    <property type="evidence" value="ECO:0007669"/>
    <property type="project" value="TreeGrafter"/>
</dbReference>
<dbReference type="SUPFAM" id="SSF63737">
    <property type="entry name" value="Leukotriene A4 hydrolase N-terminal domain"/>
    <property type="match status" value="1"/>
</dbReference>
<feature type="domain" description="Peptidase M1 membrane alanine aminopeptidase" evidence="9">
    <location>
        <begin position="307"/>
        <end position="498"/>
    </location>
</feature>
<feature type="domain" description="Transcription initiation factor TFIID subunit 2 TPR repeats" evidence="11">
    <location>
        <begin position="694"/>
        <end position="862"/>
    </location>
</feature>
<name>A0AAV9AF94_ACOGR</name>
<dbReference type="GO" id="GO:0005669">
    <property type="term" value="C:transcription factor TFIID complex"/>
    <property type="evidence" value="ECO:0007669"/>
    <property type="project" value="InterPro"/>
</dbReference>
<feature type="region of interest" description="Disordered" evidence="8">
    <location>
        <begin position="624"/>
        <end position="643"/>
    </location>
</feature>
<keyword evidence="5" id="KW-0804">Transcription</keyword>
<evidence type="ECO:0000256" key="5">
    <source>
        <dbReference type="ARBA" id="ARBA00023163"/>
    </source>
</evidence>
<feature type="compositionally biased region" description="Basic and acidic residues" evidence="8">
    <location>
        <begin position="1188"/>
        <end position="1205"/>
    </location>
</feature>
<feature type="domain" description="Transcription initiation factor TFIID subunit 2 Ig-like" evidence="10">
    <location>
        <begin position="529"/>
        <end position="672"/>
    </location>
</feature>
<accession>A0AAV9AF94</accession>
<proteinExistence type="inferred from homology"/>
<evidence type="ECO:0000259" key="10">
    <source>
        <dbReference type="Pfam" id="PF25316"/>
    </source>
</evidence>
<dbReference type="InterPro" id="IPR057345">
    <property type="entry name" value="Ig-like_TAF2"/>
</dbReference>
<dbReference type="Gene3D" id="2.60.40.1730">
    <property type="entry name" value="tricorn interacting facor f3 domain"/>
    <property type="match status" value="1"/>
</dbReference>
<dbReference type="GO" id="GO:0003682">
    <property type="term" value="F:chromatin binding"/>
    <property type="evidence" value="ECO:0007669"/>
    <property type="project" value="TreeGrafter"/>
</dbReference>
<keyword evidence="4" id="KW-0805">Transcription regulation</keyword>
<dbReference type="GO" id="GO:0008270">
    <property type="term" value="F:zinc ion binding"/>
    <property type="evidence" value="ECO:0007669"/>
    <property type="project" value="InterPro"/>
</dbReference>
<dbReference type="InterPro" id="IPR011989">
    <property type="entry name" value="ARM-like"/>
</dbReference>
<feature type="compositionally biased region" description="Basic residues" evidence="8">
    <location>
        <begin position="1174"/>
        <end position="1187"/>
    </location>
</feature>
<keyword evidence="6" id="KW-0539">Nucleus</keyword>
<dbReference type="InterPro" id="IPR016024">
    <property type="entry name" value="ARM-type_fold"/>
</dbReference>
<evidence type="ECO:0000256" key="3">
    <source>
        <dbReference type="ARBA" id="ARBA00017363"/>
    </source>
</evidence>
<dbReference type="Gene3D" id="1.25.10.10">
    <property type="entry name" value="Leucine-rich Repeat Variant"/>
    <property type="match status" value="1"/>
</dbReference>
<feature type="region of interest" description="Disordered" evidence="8">
    <location>
        <begin position="138"/>
        <end position="157"/>
    </location>
</feature>